<feature type="transmembrane region" description="Helical" evidence="5">
    <location>
        <begin position="343"/>
        <end position="361"/>
    </location>
</feature>
<evidence type="ECO:0000256" key="5">
    <source>
        <dbReference type="SAM" id="Phobius"/>
    </source>
</evidence>
<dbReference type="Gene3D" id="1.20.1250.20">
    <property type="entry name" value="MFS general substrate transporter like domains"/>
    <property type="match status" value="2"/>
</dbReference>
<feature type="transmembrane region" description="Helical" evidence="5">
    <location>
        <begin position="464"/>
        <end position="485"/>
    </location>
</feature>
<proteinExistence type="predicted"/>
<name>A0A640UHX3_9ACTN</name>
<dbReference type="GO" id="GO:0005886">
    <property type="term" value="C:plasma membrane"/>
    <property type="evidence" value="ECO:0007669"/>
    <property type="project" value="UniProtKB-SubCell"/>
</dbReference>
<feature type="transmembrane region" description="Helical" evidence="5">
    <location>
        <begin position="373"/>
        <end position="393"/>
    </location>
</feature>
<sequence>MPRQVAPGCALLSQFQPLFGASVSGPEHSGEAPRWRVPGAPPPFHDTPDGCPLGNWSSVRAALAPTLHQERLAHLVAPRGRTRWAIGGLLAGGIVVNFLDRTAISVASSSIADEFGLDLQQLGVVLSAFTWSYCLVQLPAGMLVDVLGVSRLTRIASALWAVAGLLTAVAGGVGPIILARLLLGVAEGPSMVGASKATASWFPVSERGMATALFDGATKLANMVAFPVLAFVMSEWGWRAGFLFCAAVSVLFTVVWWWGYREPSDYRSLRPAEREFILRGGARDTDRGGLRQFRAALRSGRVWVVACGFACYGYTINIVLTWMPEFLQREFHVRLLQSGFYSMVPWAVATVAELAVGGWLVDRLIRRGRNPWAVRRTVLTGGLALGGTIGAAGSAGSPAIAVCWMSVSLAGLAIAAPVAWGLPGLLAPPGAVGAVSGLMNFLNTAATAGGVLLTGWLAQVSGSFNTPFLFAVGVLAVGVALYWGALRPGTVRDSGAGPVRELDRV</sequence>
<keyword evidence="8" id="KW-1185">Reference proteome</keyword>
<evidence type="ECO:0000256" key="2">
    <source>
        <dbReference type="ARBA" id="ARBA00022692"/>
    </source>
</evidence>
<feature type="transmembrane region" description="Helical" evidence="5">
    <location>
        <begin position="124"/>
        <end position="147"/>
    </location>
</feature>
<feature type="transmembrane region" description="Helical" evidence="5">
    <location>
        <begin position="302"/>
        <end position="323"/>
    </location>
</feature>
<dbReference type="Proteomes" id="UP000431826">
    <property type="component" value="Unassembled WGS sequence"/>
</dbReference>
<evidence type="ECO:0000256" key="1">
    <source>
        <dbReference type="ARBA" id="ARBA00004651"/>
    </source>
</evidence>
<comment type="caution">
    <text evidence="7">The sequence shown here is derived from an EMBL/GenBank/DDBJ whole genome shotgun (WGS) entry which is preliminary data.</text>
</comment>
<dbReference type="SUPFAM" id="SSF103473">
    <property type="entry name" value="MFS general substrate transporter"/>
    <property type="match status" value="1"/>
</dbReference>
<protein>
    <submittedName>
        <fullName evidence="7">Putative transporter YybO</fullName>
    </submittedName>
</protein>
<evidence type="ECO:0000313" key="8">
    <source>
        <dbReference type="Proteomes" id="UP000431826"/>
    </source>
</evidence>
<evidence type="ECO:0000256" key="3">
    <source>
        <dbReference type="ARBA" id="ARBA00022989"/>
    </source>
</evidence>
<comment type="subcellular location">
    <subcellularLocation>
        <location evidence="1">Cell membrane</location>
        <topology evidence="1">Multi-pass membrane protein</topology>
    </subcellularLocation>
</comment>
<evidence type="ECO:0000256" key="4">
    <source>
        <dbReference type="ARBA" id="ARBA00023136"/>
    </source>
</evidence>
<reference evidence="7 8" key="1">
    <citation type="submission" date="2019-12" db="EMBL/GenBank/DDBJ databases">
        <title>Whole genome shotgun sequence of Streptomyces tubercidicus NBRC 13090.</title>
        <authorList>
            <person name="Ichikawa N."/>
            <person name="Kimura A."/>
            <person name="Kitahashi Y."/>
            <person name="Komaki H."/>
            <person name="Tamura T."/>
        </authorList>
    </citation>
    <scope>NUCLEOTIDE SEQUENCE [LARGE SCALE GENOMIC DNA]</scope>
    <source>
        <strain evidence="7 8">NBRC 13090</strain>
    </source>
</reference>
<dbReference type="InterPro" id="IPR011701">
    <property type="entry name" value="MFS"/>
</dbReference>
<dbReference type="InterPro" id="IPR020846">
    <property type="entry name" value="MFS_dom"/>
</dbReference>
<dbReference type="PANTHER" id="PTHR11662">
    <property type="entry name" value="SOLUTE CARRIER FAMILY 17"/>
    <property type="match status" value="1"/>
</dbReference>
<organism evidence="7 8">
    <name type="scientific">Streptomyces tubercidicus</name>
    <dbReference type="NCBI Taxonomy" id="47759"/>
    <lineage>
        <taxon>Bacteria</taxon>
        <taxon>Bacillati</taxon>
        <taxon>Actinomycetota</taxon>
        <taxon>Actinomycetes</taxon>
        <taxon>Kitasatosporales</taxon>
        <taxon>Streptomycetaceae</taxon>
        <taxon>Streptomyces</taxon>
    </lineage>
</organism>
<feature type="transmembrane region" description="Helical" evidence="5">
    <location>
        <begin position="399"/>
        <end position="426"/>
    </location>
</feature>
<evidence type="ECO:0000313" key="7">
    <source>
        <dbReference type="EMBL" id="GFE35648.1"/>
    </source>
</evidence>
<dbReference type="PANTHER" id="PTHR11662:SF399">
    <property type="entry name" value="FI19708P1-RELATED"/>
    <property type="match status" value="1"/>
</dbReference>
<dbReference type="Pfam" id="PF07690">
    <property type="entry name" value="MFS_1"/>
    <property type="match status" value="1"/>
</dbReference>
<accession>A0A640UHX3</accession>
<evidence type="ECO:0000259" key="6">
    <source>
        <dbReference type="PROSITE" id="PS50850"/>
    </source>
</evidence>
<gene>
    <name evidence="7" type="primary">yybO</name>
    <name evidence="7" type="ORF">Stube_03210</name>
</gene>
<dbReference type="AlphaFoldDB" id="A0A640UHX3"/>
<feature type="transmembrane region" description="Helical" evidence="5">
    <location>
        <begin position="438"/>
        <end position="458"/>
    </location>
</feature>
<dbReference type="InterPro" id="IPR036259">
    <property type="entry name" value="MFS_trans_sf"/>
</dbReference>
<keyword evidence="3 5" id="KW-1133">Transmembrane helix</keyword>
<feature type="domain" description="Major facilitator superfamily (MFS) profile" evidence="6">
    <location>
        <begin position="86"/>
        <end position="490"/>
    </location>
</feature>
<feature type="transmembrane region" description="Helical" evidence="5">
    <location>
        <begin position="159"/>
        <end position="183"/>
    </location>
</feature>
<dbReference type="CDD" id="cd17319">
    <property type="entry name" value="MFS_ExuT_GudP_like"/>
    <property type="match status" value="1"/>
</dbReference>
<feature type="transmembrane region" description="Helical" evidence="5">
    <location>
        <begin position="84"/>
        <end position="104"/>
    </location>
</feature>
<feature type="transmembrane region" description="Helical" evidence="5">
    <location>
        <begin position="236"/>
        <end position="260"/>
    </location>
</feature>
<keyword evidence="2 5" id="KW-0812">Transmembrane</keyword>
<dbReference type="PROSITE" id="PS50850">
    <property type="entry name" value="MFS"/>
    <property type="match status" value="1"/>
</dbReference>
<keyword evidence="4 5" id="KW-0472">Membrane</keyword>
<dbReference type="EMBL" id="BLIR01000001">
    <property type="protein sequence ID" value="GFE35648.1"/>
    <property type="molecule type" value="Genomic_DNA"/>
</dbReference>
<dbReference type="InterPro" id="IPR050382">
    <property type="entry name" value="MFS_Na/Anion_cotransporter"/>
</dbReference>
<dbReference type="GO" id="GO:0022857">
    <property type="term" value="F:transmembrane transporter activity"/>
    <property type="evidence" value="ECO:0007669"/>
    <property type="project" value="InterPro"/>
</dbReference>